<dbReference type="SUPFAM" id="SSF81383">
    <property type="entry name" value="F-box domain"/>
    <property type="match status" value="1"/>
</dbReference>
<dbReference type="RefSeq" id="XP_020061809.1">
    <property type="nucleotide sequence ID" value="XM_020210752.1"/>
</dbReference>
<dbReference type="Proteomes" id="UP000094285">
    <property type="component" value="Unassembled WGS sequence"/>
</dbReference>
<evidence type="ECO:0000313" key="2">
    <source>
        <dbReference type="EMBL" id="ODV76687.1"/>
    </source>
</evidence>
<proteinExistence type="predicted"/>
<dbReference type="InterPro" id="IPR001810">
    <property type="entry name" value="F-box_dom"/>
</dbReference>
<accession>A0A1E4SAY6</accession>
<keyword evidence="3" id="KW-1185">Reference proteome</keyword>
<reference evidence="3" key="1">
    <citation type="submission" date="2016-05" db="EMBL/GenBank/DDBJ databases">
        <title>Comparative genomics of biotechnologically important yeasts.</title>
        <authorList>
            <consortium name="DOE Joint Genome Institute"/>
            <person name="Riley R."/>
            <person name="Haridas S."/>
            <person name="Wolfe K.H."/>
            <person name="Lopes M.R."/>
            <person name="Hittinger C.T."/>
            <person name="Goker M."/>
            <person name="Salamov A."/>
            <person name="Wisecaver J."/>
            <person name="Long T.M."/>
            <person name="Aerts A.L."/>
            <person name="Barry K."/>
            <person name="Choi C."/>
            <person name="Clum A."/>
            <person name="Coughlan A.Y."/>
            <person name="Deshpande S."/>
            <person name="Douglass A.P."/>
            <person name="Hanson S.J."/>
            <person name="Klenk H.-P."/>
            <person name="Labutti K."/>
            <person name="Lapidus A."/>
            <person name="Lindquist E."/>
            <person name="Lipzen A."/>
            <person name="Meier-Kolthoff J.P."/>
            <person name="Ohm R.A."/>
            <person name="Otillar R.P."/>
            <person name="Pangilinan J."/>
            <person name="Peng Y."/>
            <person name="Rokas A."/>
            <person name="Rosa C.A."/>
            <person name="Scheuner C."/>
            <person name="Sibirny A.A."/>
            <person name="Slot J.C."/>
            <person name="Stielow J.B."/>
            <person name="Sun H."/>
            <person name="Kurtzman C.P."/>
            <person name="Blackwell M."/>
            <person name="Grigoriev I.V."/>
            <person name="Jeffries T.W."/>
        </authorList>
    </citation>
    <scope>NUCLEOTIDE SEQUENCE [LARGE SCALE GENOMIC DNA]</scope>
    <source>
        <strain evidence="3">NRRL Y-17324</strain>
    </source>
</reference>
<gene>
    <name evidence="2" type="ORF">CANTADRAFT_57953</name>
</gene>
<sequence>MITWLLPELPEEVLQIILDNLDQRHLANLAQVSRFLRKKACERLYKKIIVINDDIEGNFLDQCRSSYLRVSRLNLLVDRLSPENFARMTKIIIHSQSNLISYDYFPLYERLLRLWDLVPHHSITFMNFDINNIRNSRTINQYVSNRSTLFIEDELMNLHNNSKVSNLRNWMVFDFRELFELPYNLNLQDLDIFIEQSMGPAAYPDHAPDAFLHNLSTLSGLYLDSPTSTSQFLQYFKGSTAPIMHNLEKLSLTSAHSYKDNSRLSFSDLSKVIDFRTLKKFELKINCIHNDCDCINTFFSELPCNNLQKFILINYKSNNLKQNLNQFDRLLNNPDFFRAVSTVESLYLNVNDFIKLDANHSPKFSIRKLMLRISGLTRLRELVIPDFFNNWLVSLPSIFEHPRTTEAGYEPENCFDLLLNKCSCVECNSTRARFNKLASFDSRNNYKHDFKRSLPSSSGLADAYNNTEHLIEFTTSNVNFLNYLVANLKRQFIYINENLFSINSVINSNEKPFIVNPELIPYNKLFMHSCLNHFVGRIKYDKLDLKLINLGGIVIEFTKQNCIKAPYNV</sequence>
<dbReference type="Pfam" id="PF12937">
    <property type="entry name" value="F-box-like"/>
    <property type="match status" value="1"/>
</dbReference>
<organism evidence="2 3">
    <name type="scientific">Suhomyces tanzawaensis NRRL Y-17324</name>
    <dbReference type="NCBI Taxonomy" id="984487"/>
    <lineage>
        <taxon>Eukaryota</taxon>
        <taxon>Fungi</taxon>
        <taxon>Dikarya</taxon>
        <taxon>Ascomycota</taxon>
        <taxon>Saccharomycotina</taxon>
        <taxon>Pichiomycetes</taxon>
        <taxon>Debaryomycetaceae</taxon>
        <taxon>Suhomyces</taxon>
    </lineage>
</organism>
<dbReference type="InterPro" id="IPR036047">
    <property type="entry name" value="F-box-like_dom_sf"/>
</dbReference>
<name>A0A1E4SAY6_9ASCO</name>
<dbReference type="PROSITE" id="PS50181">
    <property type="entry name" value="FBOX"/>
    <property type="match status" value="1"/>
</dbReference>
<dbReference type="OrthoDB" id="2564148at2759"/>
<dbReference type="CDD" id="cd09917">
    <property type="entry name" value="F-box_SF"/>
    <property type="match status" value="1"/>
</dbReference>
<feature type="domain" description="F-box" evidence="1">
    <location>
        <begin position="3"/>
        <end position="48"/>
    </location>
</feature>
<dbReference type="EMBL" id="KV453918">
    <property type="protein sequence ID" value="ODV76687.1"/>
    <property type="molecule type" value="Genomic_DNA"/>
</dbReference>
<dbReference type="SMART" id="SM00256">
    <property type="entry name" value="FBOX"/>
    <property type="match status" value="1"/>
</dbReference>
<dbReference type="AlphaFoldDB" id="A0A1E4SAY6"/>
<evidence type="ECO:0000313" key="3">
    <source>
        <dbReference type="Proteomes" id="UP000094285"/>
    </source>
</evidence>
<evidence type="ECO:0000259" key="1">
    <source>
        <dbReference type="PROSITE" id="PS50181"/>
    </source>
</evidence>
<dbReference type="GeneID" id="30984888"/>
<protein>
    <recommendedName>
        <fullName evidence="1">F-box domain-containing protein</fullName>
    </recommendedName>
</protein>